<dbReference type="RefSeq" id="WP_144989987.1">
    <property type="nucleotide sequence ID" value="NZ_CP037920.1"/>
</dbReference>
<dbReference type="SUPFAM" id="SSF50156">
    <property type="entry name" value="PDZ domain-like"/>
    <property type="match status" value="1"/>
</dbReference>
<dbReference type="Proteomes" id="UP000318704">
    <property type="component" value="Chromosome"/>
</dbReference>
<keyword evidence="4" id="KW-0645">Protease</keyword>
<dbReference type="KEGG" id="gaw:V144x_55160"/>
<dbReference type="InterPro" id="IPR036280">
    <property type="entry name" value="Multihaem_cyt_sf"/>
</dbReference>
<dbReference type="AlphaFoldDB" id="A0A517W418"/>
<dbReference type="InterPro" id="IPR001478">
    <property type="entry name" value="PDZ"/>
</dbReference>
<protein>
    <submittedName>
        <fullName evidence="4">Serine endoprotease</fullName>
    </submittedName>
</protein>
<sequence>MSITKRIPYVVLMALFICLILIGIQVYSMGQTNKSAKPSSGIVESKSESAADSQTENKSSTTQKVKKTTLGVHVSKLSQALRKHLKLSEDVGLIVEHVVDGSAAAKSGLQPYDVLHKFEDQLLINREQLTALVNLHGPKSKVAFTVIRNGVSTRIEAILQAKNVPAIGYGFDAFDYFHGHAGRQELQKCALCHVGHDGAIDQHGKFDNYKFFHHGKPTGVELQDCSACHARVVHPLKLNGF</sequence>
<reference evidence="4 5" key="1">
    <citation type="submission" date="2019-03" db="EMBL/GenBank/DDBJ databases">
        <title>Deep-cultivation of Planctomycetes and their phenomic and genomic characterization uncovers novel biology.</title>
        <authorList>
            <person name="Wiegand S."/>
            <person name="Jogler M."/>
            <person name="Boedeker C."/>
            <person name="Pinto D."/>
            <person name="Vollmers J."/>
            <person name="Rivas-Marin E."/>
            <person name="Kohn T."/>
            <person name="Peeters S.H."/>
            <person name="Heuer A."/>
            <person name="Rast P."/>
            <person name="Oberbeckmann S."/>
            <person name="Bunk B."/>
            <person name="Jeske O."/>
            <person name="Meyerdierks A."/>
            <person name="Storesund J.E."/>
            <person name="Kallscheuer N."/>
            <person name="Luecker S."/>
            <person name="Lage O.M."/>
            <person name="Pohl T."/>
            <person name="Merkel B.J."/>
            <person name="Hornburger P."/>
            <person name="Mueller R.-W."/>
            <person name="Bruemmer F."/>
            <person name="Labrenz M."/>
            <person name="Spormann A.M."/>
            <person name="Op den Camp H."/>
            <person name="Overmann J."/>
            <person name="Amann R."/>
            <person name="Jetten M.S.M."/>
            <person name="Mascher T."/>
            <person name="Medema M.H."/>
            <person name="Devos D.P."/>
            <person name="Kaster A.-K."/>
            <person name="Ovreas L."/>
            <person name="Rohde M."/>
            <person name="Galperin M.Y."/>
            <person name="Jogler C."/>
        </authorList>
    </citation>
    <scope>NUCLEOTIDE SEQUENCE [LARGE SCALE GENOMIC DNA]</scope>
    <source>
        <strain evidence="4 5">V144</strain>
    </source>
</reference>
<dbReference type="GO" id="GO:0006508">
    <property type="term" value="P:proteolysis"/>
    <property type="evidence" value="ECO:0007669"/>
    <property type="project" value="UniProtKB-KW"/>
</dbReference>
<keyword evidence="2" id="KW-0472">Membrane</keyword>
<name>A0A517W418_9PLAN</name>
<keyword evidence="2" id="KW-1133">Transmembrane helix</keyword>
<dbReference type="Gene3D" id="2.30.42.10">
    <property type="match status" value="1"/>
</dbReference>
<gene>
    <name evidence="4" type="ORF">V144x_55160</name>
</gene>
<feature type="compositionally biased region" description="Polar residues" evidence="1">
    <location>
        <begin position="48"/>
        <end position="57"/>
    </location>
</feature>
<dbReference type="InterPro" id="IPR036034">
    <property type="entry name" value="PDZ_sf"/>
</dbReference>
<evidence type="ECO:0000256" key="1">
    <source>
        <dbReference type="SAM" id="MobiDB-lite"/>
    </source>
</evidence>
<proteinExistence type="predicted"/>
<dbReference type="Pfam" id="PF13180">
    <property type="entry name" value="PDZ_2"/>
    <property type="match status" value="1"/>
</dbReference>
<feature type="region of interest" description="Disordered" evidence="1">
    <location>
        <begin position="37"/>
        <end position="65"/>
    </location>
</feature>
<accession>A0A517W418</accession>
<feature type="domain" description="PDZ" evidence="3">
    <location>
        <begin position="68"/>
        <end position="150"/>
    </location>
</feature>
<dbReference type="SUPFAM" id="SSF48695">
    <property type="entry name" value="Multiheme cytochromes"/>
    <property type="match status" value="1"/>
</dbReference>
<evidence type="ECO:0000313" key="4">
    <source>
        <dbReference type="EMBL" id="QDU00003.1"/>
    </source>
</evidence>
<evidence type="ECO:0000259" key="3">
    <source>
        <dbReference type="SMART" id="SM00228"/>
    </source>
</evidence>
<keyword evidence="2" id="KW-0812">Transmembrane</keyword>
<evidence type="ECO:0000313" key="5">
    <source>
        <dbReference type="Proteomes" id="UP000318704"/>
    </source>
</evidence>
<dbReference type="GO" id="GO:0008233">
    <property type="term" value="F:peptidase activity"/>
    <property type="evidence" value="ECO:0007669"/>
    <property type="project" value="UniProtKB-KW"/>
</dbReference>
<dbReference type="SMART" id="SM00228">
    <property type="entry name" value="PDZ"/>
    <property type="match status" value="1"/>
</dbReference>
<keyword evidence="4" id="KW-0378">Hydrolase</keyword>
<dbReference type="EMBL" id="CP037920">
    <property type="protein sequence ID" value="QDU00003.1"/>
    <property type="molecule type" value="Genomic_DNA"/>
</dbReference>
<feature type="transmembrane region" description="Helical" evidence="2">
    <location>
        <begin position="7"/>
        <end position="27"/>
    </location>
</feature>
<organism evidence="4 5">
    <name type="scientific">Gimesia aquarii</name>
    <dbReference type="NCBI Taxonomy" id="2527964"/>
    <lineage>
        <taxon>Bacteria</taxon>
        <taxon>Pseudomonadati</taxon>
        <taxon>Planctomycetota</taxon>
        <taxon>Planctomycetia</taxon>
        <taxon>Planctomycetales</taxon>
        <taxon>Planctomycetaceae</taxon>
        <taxon>Gimesia</taxon>
    </lineage>
</organism>
<evidence type="ECO:0000256" key="2">
    <source>
        <dbReference type="SAM" id="Phobius"/>
    </source>
</evidence>